<dbReference type="PANTHER" id="PTHR10631">
    <property type="entry name" value="N 2 ,N 2 -DIMETHYLGUANOSINE TRNA METHYLTRANSFERASE"/>
    <property type="match status" value="1"/>
</dbReference>
<dbReference type="InterPro" id="IPR042296">
    <property type="entry name" value="tRNA_met_Trm1_C"/>
</dbReference>
<keyword evidence="12" id="KW-1185">Reference proteome</keyword>
<proteinExistence type="inferred from homology"/>
<dbReference type="GO" id="GO:0005634">
    <property type="term" value="C:nucleus"/>
    <property type="evidence" value="ECO:0007669"/>
    <property type="project" value="TreeGrafter"/>
</dbReference>
<dbReference type="GO" id="GO:0160104">
    <property type="term" value="F:tRNA (guanine(26)-N2)-dimethyltransferase activity"/>
    <property type="evidence" value="ECO:0007669"/>
    <property type="project" value="UniProtKB-EC"/>
</dbReference>
<evidence type="ECO:0000256" key="4">
    <source>
        <dbReference type="ARBA" id="ARBA00022691"/>
    </source>
</evidence>
<dbReference type="GO" id="GO:0002940">
    <property type="term" value="P:tRNA N2-guanine methylation"/>
    <property type="evidence" value="ECO:0007669"/>
    <property type="project" value="TreeGrafter"/>
</dbReference>
<dbReference type="PANTHER" id="PTHR10631:SF3">
    <property type="entry name" value="TRNA (GUANINE(26)-N(2))-DIMETHYLTRANSFERASE"/>
    <property type="match status" value="1"/>
</dbReference>
<evidence type="ECO:0000256" key="8">
    <source>
        <dbReference type="ARBA" id="ARBA00051897"/>
    </source>
</evidence>
<name>A0A699Z4Z0_HAELA</name>
<reference evidence="11 12" key="1">
    <citation type="submission" date="2020-02" db="EMBL/GenBank/DDBJ databases">
        <title>Draft genome sequence of Haematococcus lacustris strain NIES-144.</title>
        <authorList>
            <person name="Morimoto D."/>
            <person name="Nakagawa S."/>
            <person name="Yoshida T."/>
            <person name="Sawayama S."/>
        </authorList>
    </citation>
    <scope>NUCLEOTIDE SEQUENCE [LARGE SCALE GENOMIC DNA]</scope>
    <source>
        <strain evidence="11 12">NIES-144</strain>
    </source>
</reference>
<dbReference type="Gene3D" id="3.30.56.70">
    <property type="entry name" value="N2,N2-dimethylguanosine tRNA methyltransferase, C-terminal domain"/>
    <property type="match status" value="1"/>
</dbReference>
<gene>
    <name evidence="11" type="ORF">HaLaN_13716</name>
</gene>
<accession>A0A699Z4Z0</accession>
<dbReference type="Proteomes" id="UP000485058">
    <property type="component" value="Unassembled WGS sequence"/>
</dbReference>
<evidence type="ECO:0000313" key="12">
    <source>
        <dbReference type="Proteomes" id="UP000485058"/>
    </source>
</evidence>
<keyword evidence="5 9" id="KW-0819">tRNA processing</keyword>
<comment type="caution">
    <text evidence="11">The sequence shown here is derived from an EMBL/GenBank/DDBJ whole genome shotgun (WGS) entry which is preliminary data.</text>
</comment>
<protein>
    <recommendedName>
        <fullName evidence="7">tRNA (guanine(26)-N(2))-dimethyltransferase</fullName>
        <ecNumber evidence="7">2.1.1.216</ecNumber>
    </recommendedName>
</protein>
<dbReference type="InterPro" id="IPR002905">
    <property type="entry name" value="Trm1"/>
</dbReference>
<evidence type="ECO:0000256" key="2">
    <source>
        <dbReference type="ARBA" id="ARBA00022603"/>
    </source>
</evidence>
<sequence length="306" mass="33615">MPHVHMKRAHETRALGAWGYGPGLSSTTPHDPYTTTLPVPPGGGRAAAMQRLYPLHRPYCHEQALRILLAAIESHANRYKRHIVPLLSLSIDFYIRVFVRIYSSPLAVKESACKLAYVWQSSGCDSFWLQRVGQKKQSGSNIKYMPAHGPTVPEIRCPDSGSAYIMGGPMWVEPLHDPQFVAGLLTDIQADRANYAQHAKIKGYLTSVAEELHDVPLYYDLHDLCKTVRCQPPKSEVFRSALLNAGFSALLDQRPPRENQGPQQLRRHHPGQATHPGGQLCPGAGCGAEGRSSTLCAEPCALGAQA</sequence>
<feature type="non-terminal residue" evidence="11">
    <location>
        <position position="1"/>
    </location>
</feature>
<keyword evidence="2 9" id="KW-0489">Methyltransferase</keyword>
<evidence type="ECO:0000313" key="11">
    <source>
        <dbReference type="EMBL" id="GFH17151.1"/>
    </source>
</evidence>
<organism evidence="11 12">
    <name type="scientific">Haematococcus lacustris</name>
    <name type="common">Green alga</name>
    <name type="synonym">Haematococcus pluvialis</name>
    <dbReference type="NCBI Taxonomy" id="44745"/>
    <lineage>
        <taxon>Eukaryota</taxon>
        <taxon>Viridiplantae</taxon>
        <taxon>Chlorophyta</taxon>
        <taxon>core chlorophytes</taxon>
        <taxon>Chlorophyceae</taxon>
        <taxon>CS clade</taxon>
        <taxon>Chlamydomonadales</taxon>
        <taxon>Haematococcaceae</taxon>
        <taxon>Haematococcus</taxon>
    </lineage>
</organism>
<dbReference type="GO" id="GO:0000049">
    <property type="term" value="F:tRNA binding"/>
    <property type="evidence" value="ECO:0007669"/>
    <property type="project" value="UniProtKB-UniRule"/>
</dbReference>
<keyword evidence="1 9" id="KW-0820">tRNA-binding</keyword>
<keyword evidence="6 9" id="KW-0694">RNA-binding</keyword>
<dbReference type="PROSITE" id="PS51626">
    <property type="entry name" value="SAM_MT_TRM1"/>
    <property type="match status" value="1"/>
</dbReference>
<dbReference type="EMBL" id="BLLF01001104">
    <property type="protein sequence ID" value="GFH17151.1"/>
    <property type="molecule type" value="Genomic_DNA"/>
</dbReference>
<dbReference type="AlphaFoldDB" id="A0A699Z4Z0"/>
<comment type="catalytic activity">
    <reaction evidence="8">
        <text>guanosine(26) in tRNA + 2 S-adenosyl-L-methionine = N(2)-dimethylguanosine(26) in tRNA + 2 S-adenosyl-L-homocysteine + 2 H(+)</text>
        <dbReference type="Rhea" id="RHEA:43140"/>
        <dbReference type="Rhea" id="RHEA-COMP:10359"/>
        <dbReference type="Rhea" id="RHEA-COMP:10360"/>
        <dbReference type="ChEBI" id="CHEBI:15378"/>
        <dbReference type="ChEBI" id="CHEBI:57856"/>
        <dbReference type="ChEBI" id="CHEBI:59789"/>
        <dbReference type="ChEBI" id="CHEBI:74269"/>
        <dbReference type="ChEBI" id="CHEBI:74513"/>
        <dbReference type="EC" id="2.1.1.216"/>
    </reaction>
</comment>
<keyword evidence="4 9" id="KW-0949">S-adenosyl-L-methionine</keyword>
<dbReference type="Gene3D" id="3.40.50.150">
    <property type="entry name" value="Vaccinia Virus protein VP39"/>
    <property type="match status" value="1"/>
</dbReference>
<evidence type="ECO:0000256" key="5">
    <source>
        <dbReference type="ARBA" id="ARBA00022694"/>
    </source>
</evidence>
<evidence type="ECO:0000256" key="10">
    <source>
        <dbReference type="SAM" id="MobiDB-lite"/>
    </source>
</evidence>
<dbReference type="Pfam" id="PF02005">
    <property type="entry name" value="TRM"/>
    <property type="match status" value="1"/>
</dbReference>
<evidence type="ECO:0000256" key="3">
    <source>
        <dbReference type="ARBA" id="ARBA00022679"/>
    </source>
</evidence>
<evidence type="ECO:0000256" key="7">
    <source>
        <dbReference type="ARBA" id="ARBA00039099"/>
    </source>
</evidence>
<dbReference type="EC" id="2.1.1.216" evidence="7"/>
<feature type="region of interest" description="Disordered" evidence="10">
    <location>
        <begin position="249"/>
        <end position="277"/>
    </location>
</feature>
<evidence type="ECO:0000256" key="6">
    <source>
        <dbReference type="ARBA" id="ARBA00022884"/>
    </source>
</evidence>
<evidence type="ECO:0000256" key="9">
    <source>
        <dbReference type="PROSITE-ProRule" id="PRU00958"/>
    </source>
</evidence>
<comment type="similarity">
    <text evidence="9">Belongs to the class I-like SAM-binding methyltransferase superfamily. Trm1 family.</text>
</comment>
<dbReference type="SUPFAM" id="SSF53335">
    <property type="entry name" value="S-adenosyl-L-methionine-dependent methyltransferases"/>
    <property type="match status" value="1"/>
</dbReference>
<keyword evidence="3 9" id="KW-0808">Transferase</keyword>
<evidence type="ECO:0000256" key="1">
    <source>
        <dbReference type="ARBA" id="ARBA00022555"/>
    </source>
</evidence>
<dbReference type="InterPro" id="IPR029063">
    <property type="entry name" value="SAM-dependent_MTases_sf"/>
</dbReference>